<organism evidence="2 3">
    <name type="scientific">Strongyloides papillosus</name>
    <name type="common">Intestinal threadworm</name>
    <dbReference type="NCBI Taxonomy" id="174720"/>
    <lineage>
        <taxon>Eukaryota</taxon>
        <taxon>Metazoa</taxon>
        <taxon>Ecdysozoa</taxon>
        <taxon>Nematoda</taxon>
        <taxon>Chromadorea</taxon>
        <taxon>Rhabditida</taxon>
        <taxon>Tylenchina</taxon>
        <taxon>Panagrolaimomorpha</taxon>
        <taxon>Strongyloidoidea</taxon>
        <taxon>Strongyloididae</taxon>
        <taxon>Strongyloides</taxon>
    </lineage>
</organism>
<proteinExistence type="predicted"/>
<dbReference type="Proteomes" id="UP000046392">
    <property type="component" value="Unplaced"/>
</dbReference>
<accession>A0A0N5C724</accession>
<sequence length="25" mass="2592">MLSPSYSLPMNGVSDNPLGQGLVNT</sequence>
<reference evidence="3" key="1">
    <citation type="submission" date="2017-02" db="UniProtKB">
        <authorList>
            <consortium name="WormBaseParasite"/>
        </authorList>
    </citation>
    <scope>IDENTIFICATION</scope>
</reference>
<name>A0A0N5C724_STREA</name>
<keyword evidence="2" id="KW-1185">Reference proteome</keyword>
<dbReference type="WBParaSite" id="SPAL_0001373900.1">
    <property type="protein sequence ID" value="SPAL_0001373900.1"/>
    <property type="gene ID" value="SPAL_0001373900"/>
</dbReference>
<evidence type="ECO:0000256" key="1">
    <source>
        <dbReference type="SAM" id="MobiDB-lite"/>
    </source>
</evidence>
<evidence type="ECO:0000313" key="3">
    <source>
        <dbReference type="WBParaSite" id="SPAL_0001373900.1"/>
    </source>
</evidence>
<feature type="region of interest" description="Disordered" evidence="1">
    <location>
        <begin position="1"/>
        <end position="25"/>
    </location>
</feature>
<evidence type="ECO:0000313" key="2">
    <source>
        <dbReference type="Proteomes" id="UP000046392"/>
    </source>
</evidence>
<dbReference type="AlphaFoldDB" id="A0A0N5C724"/>
<protein>
    <submittedName>
        <fullName evidence="3">Transposase</fullName>
    </submittedName>
</protein>